<dbReference type="EMBL" id="VEWN01000007">
    <property type="protein sequence ID" value="KAA1055036.1"/>
    <property type="molecule type" value="Genomic_DNA"/>
</dbReference>
<evidence type="ECO:0000313" key="3">
    <source>
        <dbReference type="Proteomes" id="UP000325333"/>
    </source>
</evidence>
<organism evidence="2 3">
    <name type="scientific">Azospirillum argentinense</name>
    <dbReference type="NCBI Taxonomy" id="2970906"/>
    <lineage>
        <taxon>Bacteria</taxon>
        <taxon>Pseudomonadati</taxon>
        <taxon>Pseudomonadota</taxon>
        <taxon>Alphaproteobacteria</taxon>
        <taxon>Rhodospirillales</taxon>
        <taxon>Azospirillaceae</taxon>
        <taxon>Azospirillum</taxon>
    </lineage>
</organism>
<gene>
    <name evidence="2" type="ORF">FH063_005598</name>
</gene>
<protein>
    <submittedName>
        <fullName evidence="2">Uncharacterized protein</fullName>
    </submittedName>
</protein>
<feature type="compositionally biased region" description="Basic and acidic residues" evidence="1">
    <location>
        <begin position="14"/>
        <end position="38"/>
    </location>
</feature>
<sequence>MRKDRVAHPPVTEHSSERRATGTDDDRTQEETRSWPRA</sequence>
<accession>A0A5B0KT08</accession>
<comment type="caution">
    <text evidence="2">The sequence shown here is derived from an EMBL/GenBank/DDBJ whole genome shotgun (WGS) entry which is preliminary data.</text>
</comment>
<name>A0A5B0KT08_9PROT</name>
<reference evidence="2 3" key="1">
    <citation type="submission" date="2019-07" db="EMBL/GenBank/DDBJ databases">
        <title>Genome sequencing of the stress-tolerant strain Azospirillum brasilense Az19.</title>
        <authorList>
            <person name="Maroniche G.A."/>
            <person name="Garcia J.E."/>
            <person name="Pagnussat L."/>
            <person name="Amenta M."/>
            <person name="Creus C.M."/>
        </authorList>
    </citation>
    <scope>NUCLEOTIDE SEQUENCE [LARGE SCALE GENOMIC DNA]</scope>
    <source>
        <strain evidence="2 3">Az19</strain>
    </source>
</reference>
<proteinExistence type="predicted"/>
<dbReference type="AlphaFoldDB" id="A0A5B0KT08"/>
<dbReference type="Proteomes" id="UP000325333">
    <property type="component" value="Unassembled WGS sequence"/>
</dbReference>
<evidence type="ECO:0000313" key="2">
    <source>
        <dbReference type="EMBL" id="KAA1055036.1"/>
    </source>
</evidence>
<evidence type="ECO:0000256" key="1">
    <source>
        <dbReference type="SAM" id="MobiDB-lite"/>
    </source>
</evidence>
<feature type="region of interest" description="Disordered" evidence="1">
    <location>
        <begin position="1"/>
        <end position="38"/>
    </location>
</feature>